<dbReference type="EMBL" id="CAEZZD010000076">
    <property type="protein sequence ID" value="CAB4749057.1"/>
    <property type="molecule type" value="Genomic_DNA"/>
</dbReference>
<sequence length="255" mass="28270">MSAEGIWLGRDWPARWENPAICGQLVASGVANLPEPTQTVSFRCIYLIHLFFLVFKGVGAVAKRSAALELAILGVLAQTPQHGYELRKRLISVLGLFSTISYGALYPTLKSLVERGLLVEQDEIGTGKYPKRTRITYALTEAGVAYFNDLVADSGPGAWDDDTFAVRMSLFGQTEVNTRIHILQGRRSRLEDRLANLQTNLSKGRERLDSYTLELQQHGLDALEREVRWLNELISREQNGGAATNGSPENVPGKK</sequence>
<dbReference type="InterPro" id="IPR036390">
    <property type="entry name" value="WH_DNA-bd_sf"/>
</dbReference>
<evidence type="ECO:0000313" key="3">
    <source>
        <dbReference type="EMBL" id="CAB4749057.1"/>
    </source>
</evidence>
<evidence type="ECO:0000256" key="1">
    <source>
        <dbReference type="SAM" id="Coils"/>
    </source>
</evidence>
<dbReference type="SUPFAM" id="SSF46785">
    <property type="entry name" value="Winged helix' DNA-binding domain"/>
    <property type="match status" value="1"/>
</dbReference>
<feature type="coiled-coil region" evidence="1">
    <location>
        <begin position="180"/>
        <end position="240"/>
    </location>
</feature>
<dbReference type="InterPro" id="IPR005149">
    <property type="entry name" value="Tscrpt_reg_PadR_N"/>
</dbReference>
<dbReference type="PANTHER" id="PTHR33169:SF26">
    <property type="entry name" value="CONSERVED PROTEIN"/>
    <property type="match status" value="1"/>
</dbReference>
<dbReference type="Gene3D" id="1.10.10.10">
    <property type="entry name" value="Winged helix-like DNA-binding domain superfamily/Winged helix DNA-binding domain"/>
    <property type="match status" value="1"/>
</dbReference>
<keyword evidence="1" id="KW-0175">Coiled coil</keyword>
<organism evidence="3">
    <name type="scientific">freshwater metagenome</name>
    <dbReference type="NCBI Taxonomy" id="449393"/>
    <lineage>
        <taxon>unclassified sequences</taxon>
        <taxon>metagenomes</taxon>
        <taxon>ecological metagenomes</taxon>
    </lineage>
</organism>
<dbReference type="InterPro" id="IPR036388">
    <property type="entry name" value="WH-like_DNA-bd_sf"/>
</dbReference>
<dbReference type="PANTHER" id="PTHR33169">
    <property type="entry name" value="PADR-FAMILY TRANSCRIPTIONAL REGULATOR"/>
    <property type="match status" value="1"/>
</dbReference>
<gene>
    <name evidence="3" type="ORF">UFOPK2824_00597</name>
</gene>
<reference evidence="3" key="1">
    <citation type="submission" date="2020-05" db="EMBL/GenBank/DDBJ databases">
        <authorList>
            <person name="Chiriac C."/>
            <person name="Salcher M."/>
            <person name="Ghai R."/>
            <person name="Kavagutti S V."/>
        </authorList>
    </citation>
    <scope>NUCLEOTIDE SEQUENCE</scope>
</reference>
<dbReference type="Pfam" id="PF03551">
    <property type="entry name" value="PadR"/>
    <property type="match status" value="1"/>
</dbReference>
<name>A0A6J6TR82_9ZZZZ</name>
<feature type="domain" description="Transcription regulator PadR N-terminal" evidence="2">
    <location>
        <begin position="72"/>
        <end position="147"/>
    </location>
</feature>
<proteinExistence type="predicted"/>
<accession>A0A6J6TR82</accession>
<dbReference type="AlphaFoldDB" id="A0A6J6TR82"/>
<dbReference type="InterPro" id="IPR052509">
    <property type="entry name" value="Metal_resp_DNA-bind_regulator"/>
</dbReference>
<protein>
    <submittedName>
        <fullName evidence="3">Unannotated protein</fullName>
    </submittedName>
</protein>
<evidence type="ECO:0000259" key="2">
    <source>
        <dbReference type="Pfam" id="PF03551"/>
    </source>
</evidence>